<dbReference type="EMBL" id="RWJN01000768">
    <property type="protein sequence ID" value="TCD59751.1"/>
    <property type="molecule type" value="Genomic_DNA"/>
</dbReference>
<keyword evidence="2" id="KW-1185">Reference proteome</keyword>
<gene>
    <name evidence="1" type="ORF">EIP91_011578</name>
</gene>
<accession>A0A4R0QZM3</accession>
<evidence type="ECO:0000313" key="1">
    <source>
        <dbReference type="EMBL" id="TCD59751.1"/>
    </source>
</evidence>
<sequence length="54" mass="5683">MNGLLSGAGLDAGMLSQLGAMLNSGECRSIEELLAGDEPLKGMESMMLRTFFTS</sequence>
<organism evidence="1 2">
    <name type="scientific">Steccherinum ochraceum</name>
    <dbReference type="NCBI Taxonomy" id="92696"/>
    <lineage>
        <taxon>Eukaryota</taxon>
        <taxon>Fungi</taxon>
        <taxon>Dikarya</taxon>
        <taxon>Basidiomycota</taxon>
        <taxon>Agaricomycotina</taxon>
        <taxon>Agaricomycetes</taxon>
        <taxon>Polyporales</taxon>
        <taxon>Steccherinaceae</taxon>
        <taxon>Steccherinum</taxon>
    </lineage>
</organism>
<dbReference type="Proteomes" id="UP000292702">
    <property type="component" value="Unassembled WGS sequence"/>
</dbReference>
<dbReference type="AlphaFoldDB" id="A0A4R0QZM3"/>
<evidence type="ECO:0000313" key="2">
    <source>
        <dbReference type="Proteomes" id="UP000292702"/>
    </source>
</evidence>
<name>A0A4R0QZM3_9APHY</name>
<feature type="non-terminal residue" evidence="1">
    <location>
        <position position="54"/>
    </location>
</feature>
<comment type="caution">
    <text evidence="1">The sequence shown here is derived from an EMBL/GenBank/DDBJ whole genome shotgun (WGS) entry which is preliminary data.</text>
</comment>
<proteinExistence type="predicted"/>
<protein>
    <submittedName>
        <fullName evidence="1">Uncharacterized protein</fullName>
    </submittedName>
</protein>
<reference evidence="1 2" key="1">
    <citation type="submission" date="2018-11" db="EMBL/GenBank/DDBJ databases">
        <title>Genome assembly of Steccherinum ochraceum LE-BIN_3174, the white-rot fungus of the Steccherinaceae family (The Residual Polyporoid clade, Polyporales, Basidiomycota).</title>
        <authorList>
            <person name="Fedorova T.V."/>
            <person name="Glazunova O.A."/>
            <person name="Landesman E.O."/>
            <person name="Moiseenko K.V."/>
            <person name="Psurtseva N.V."/>
            <person name="Savinova O.S."/>
            <person name="Shakhova N.V."/>
            <person name="Tyazhelova T.V."/>
            <person name="Vasina D.V."/>
        </authorList>
    </citation>
    <scope>NUCLEOTIDE SEQUENCE [LARGE SCALE GENOMIC DNA]</scope>
    <source>
        <strain evidence="1 2">LE-BIN_3174</strain>
    </source>
</reference>